<dbReference type="PANTHER" id="PTHR46060">
    <property type="entry name" value="MARINER MOS1 TRANSPOSASE-LIKE PROTEIN"/>
    <property type="match status" value="1"/>
</dbReference>
<dbReference type="Proteomes" id="UP000030758">
    <property type="component" value="Unassembled WGS sequence"/>
</dbReference>
<evidence type="ECO:0000313" key="1">
    <source>
        <dbReference type="EMBL" id="KFD58179.1"/>
    </source>
</evidence>
<gene>
    <name evidence="1" type="ORF">M513_00942</name>
    <name evidence="2" type="ORF">M514_00942</name>
</gene>
<keyword evidence="3" id="KW-1185">Reference proteome</keyword>
<dbReference type="PANTHER" id="PTHR46060:SF1">
    <property type="entry name" value="MARINER MOS1 TRANSPOSASE-LIKE PROTEIN"/>
    <property type="match status" value="1"/>
</dbReference>
<reference evidence="1 3" key="1">
    <citation type="journal article" date="2014" name="Nat. Genet.">
        <title>Genome and transcriptome of the porcine whipworm Trichuris suis.</title>
        <authorList>
            <person name="Jex A.R."/>
            <person name="Nejsum P."/>
            <person name="Schwarz E.M."/>
            <person name="Hu L."/>
            <person name="Young N.D."/>
            <person name="Hall R.S."/>
            <person name="Korhonen P.K."/>
            <person name="Liao S."/>
            <person name="Thamsborg S."/>
            <person name="Xia J."/>
            <person name="Xu P."/>
            <person name="Wang S."/>
            <person name="Scheerlinck J.P."/>
            <person name="Hofmann A."/>
            <person name="Sternberg P.W."/>
            <person name="Wang J."/>
            <person name="Gasser R.B."/>
        </authorList>
    </citation>
    <scope>NUCLEOTIDE SEQUENCE [LARGE SCALE GENOMIC DNA]</scope>
    <source>
        <strain evidence="2">DCEP-RM93F</strain>
        <strain evidence="1">DCEP-RM93M</strain>
    </source>
</reference>
<evidence type="ECO:0000313" key="3">
    <source>
        <dbReference type="Proteomes" id="UP000030764"/>
    </source>
</evidence>
<evidence type="ECO:0000313" key="2">
    <source>
        <dbReference type="EMBL" id="KFD70440.1"/>
    </source>
</evidence>
<sequence length="117" mass="13119">MAKPFSSRAAIECLFPEGNGRKEIYRTLQNVFKEEELSYNCLKFWTTGSGRGRKFNNDEQRSGRPALAASKENVVSVEKIGLQNRGVSVAETMREAKLTYGTTERICFGHGTLAPKR</sequence>
<name>A0A085MLT3_9BILA</name>
<dbReference type="EMBL" id="KL367487">
    <property type="protein sequence ID" value="KFD70440.1"/>
    <property type="molecule type" value="Genomic_DNA"/>
</dbReference>
<accession>A0A085MLT3</accession>
<dbReference type="EMBL" id="KL363185">
    <property type="protein sequence ID" value="KFD58179.1"/>
    <property type="molecule type" value="Genomic_DNA"/>
</dbReference>
<evidence type="ECO:0008006" key="4">
    <source>
        <dbReference type="Google" id="ProtNLM"/>
    </source>
</evidence>
<organism evidence="1 3">
    <name type="scientific">Trichuris suis</name>
    <name type="common">pig whipworm</name>
    <dbReference type="NCBI Taxonomy" id="68888"/>
    <lineage>
        <taxon>Eukaryota</taxon>
        <taxon>Metazoa</taxon>
        <taxon>Ecdysozoa</taxon>
        <taxon>Nematoda</taxon>
        <taxon>Enoplea</taxon>
        <taxon>Dorylaimia</taxon>
        <taxon>Trichinellida</taxon>
        <taxon>Trichuridae</taxon>
        <taxon>Trichuris</taxon>
    </lineage>
</organism>
<dbReference type="InterPro" id="IPR052709">
    <property type="entry name" value="Transposase-MT_Hybrid"/>
</dbReference>
<protein>
    <recommendedName>
        <fullName evidence="4">Mos1 transposase HTH domain-containing protein</fullName>
    </recommendedName>
</protein>
<dbReference type="AlphaFoldDB" id="A0A085MLT3"/>
<dbReference type="Proteomes" id="UP000030764">
    <property type="component" value="Unassembled WGS sequence"/>
</dbReference>
<proteinExistence type="predicted"/>